<sequence>MNVAYLTPVVYPFVKGGVEKRIHEVGTRLADRGHDITIYSRHWWDGPETMTHEGMTLRAIGPAGEIYADGDRRSIPSALGLAARSLPAVLRNDHDLLVTPVAPYFHVSTAKLGTLLGRTPLVVTWHEVWSDYWLDYMGQLGRVGDLVERVTAKVPCHPVTPSEMTAERLTRIGPSRDEIDVIPNGIDTASIRDVPTATDGYDVLYAGRLIEDKNVDMLLDAFDRADPDATLGVIGDGPMRDSLEAHASALDCSDRVTFLGFLEEYEDVLAQMRAAPLFVSPSFREGFGITLLEAMASDCTVITVDHHFSAGSEVVGDAGFVTEPTVEGITDALERAIDGERPPQNPVEAAREYDWDHVADRTESCYTRIVNS</sequence>
<dbReference type="AlphaFoldDB" id="A0A7D5P8I1"/>
<accession>A0A7D5P8I1</accession>
<dbReference type="CDD" id="cd03801">
    <property type="entry name" value="GT4_PimA-like"/>
    <property type="match status" value="1"/>
</dbReference>
<dbReference type="Pfam" id="PF13439">
    <property type="entry name" value="Glyco_transf_4"/>
    <property type="match status" value="1"/>
</dbReference>
<keyword evidence="3" id="KW-0808">Transferase</keyword>
<evidence type="ECO:0000313" key="4">
    <source>
        <dbReference type="Proteomes" id="UP000509346"/>
    </source>
</evidence>
<dbReference type="GO" id="GO:0016757">
    <property type="term" value="F:glycosyltransferase activity"/>
    <property type="evidence" value="ECO:0007669"/>
    <property type="project" value="InterPro"/>
</dbReference>
<dbReference type="SUPFAM" id="SSF53756">
    <property type="entry name" value="UDP-Glycosyltransferase/glycogen phosphorylase"/>
    <property type="match status" value="1"/>
</dbReference>
<feature type="domain" description="Glycosyltransferase subfamily 4-like N-terminal" evidence="2">
    <location>
        <begin position="16"/>
        <end position="189"/>
    </location>
</feature>
<dbReference type="PANTHER" id="PTHR45947:SF3">
    <property type="entry name" value="SULFOQUINOVOSYL TRANSFERASE SQD2"/>
    <property type="match status" value="1"/>
</dbReference>
<dbReference type="OrthoDB" id="132546at2157"/>
<dbReference type="InterPro" id="IPR001296">
    <property type="entry name" value="Glyco_trans_1"/>
</dbReference>
<evidence type="ECO:0000259" key="2">
    <source>
        <dbReference type="Pfam" id="PF13439"/>
    </source>
</evidence>
<dbReference type="InterPro" id="IPR050194">
    <property type="entry name" value="Glycosyltransferase_grp1"/>
</dbReference>
<gene>
    <name evidence="3" type="ORF">HZS54_06770</name>
</gene>
<dbReference type="Gene3D" id="3.40.50.2000">
    <property type="entry name" value="Glycogen Phosphorylase B"/>
    <property type="match status" value="2"/>
</dbReference>
<dbReference type="Pfam" id="PF00534">
    <property type="entry name" value="Glycos_transf_1"/>
    <property type="match status" value="1"/>
</dbReference>
<evidence type="ECO:0000259" key="1">
    <source>
        <dbReference type="Pfam" id="PF00534"/>
    </source>
</evidence>
<keyword evidence="4" id="KW-1185">Reference proteome</keyword>
<organism evidence="3 4">
    <name type="scientific">Halosimplex pelagicum</name>
    <dbReference type="NCBI Taxonomy" id="869886"/>
    <lineage>
        <taxon>Archaea</taxon>
        <taxon>Methanobacteriati</taxon>
        <taxon>Methanobacteriota</taxon>
        <taxon>Stenosarchaea group</taxon>
        <taxon>Halobacteria</taxon>
        <taxon>Halobacteriales</taxon>
        <taxon>Haloarculaceae</taxon>
        <taxon>Halosimplex</taxon>
    </lineage>
</organism>
<proteinExistence type="predicted"/>
<dbReference type="RefSeq" id="WP_179921245.1">
    <property type="nucleotide sequence ID" value="NZ_CP058909.1"/>
</dbReference>
<name>A0A7D5P8I1_9EURY</name>
<dbReference type="InterPro" id="IPR028098">
    <property type="entry name" value="Glyco_trans_4-like_N"/>
</dbReference>
<dbReference type="Proteomes" id="UP000509346">
    <property type="component" value="Chromosome"/>
</dbReference>
<reference evidence="3 4" key="1">
    <citation type="submission" date="2020-07" db="EMBL/GenBank/DDBJ databases">
        <title>Halosimplex litoreum sp. nov. and Halosimplex rubrum sp. nov., isolated from different salt environments.</title>
        <authorList>
            <person name="Cui H."/>
        </authorList>
    </citation>
    <scope>NUCLEOTIDE SEQUENCE [LARGE SCALE GENOMIC DNA]</scope>
    <source>
        <strain evidence="3 4">R2</strain>
    </source>
</reference>
<dbReference type="EMBL" id="CP058909">
    <property type="protein sequence ID" value="QLH81344.1"/>
    <property type="molecule type" value="Genomic_DNA"/>
</dbReference>
<dbReference type="PANTHER" id="PTHR45947">
    <property type="entry name" value="SULFOQUINOVOSYL TRANSFERASE SQD2"/>
    <property type="match status" value="1"/>
</dbReference>
<dbReference type="GeneID" id="56082277"/>
<protein>
    <submittedName>
        <fullName evidence="3">Glycosyltransferase family 4 protein</fullName>
    </submittedName>
</protein>
<feature type="domain" description="Glycosyl transferase family 1" evidence="1">
    <location>
        <begin position="194"/>
        <end position="352"/>
    </location>
</feature>
<evidence type="ECO:0000313" key="3">
    <source>
        <dbReference type="EMBL" id="QLH81344.1"/>
    </source>
</evidence>
<dbReference type="KEGG" id="hpel:HZS54_06770"/>